<sequence>MNEIFWPEDFLPGTDWLDGLVDAARNATGARP</sequence>
<dbReference type="EMBL" id="CAJHCQ010000011">
    <property type="protein sequence ID" value="CAD6545548.1"/>
    <property type="molecule type" value="Genomic_DNA"/>
</dbReference>
<comment type="caution">
    <text evidence="1">The sequence shown here is derived from an EMBL/GenBank/DDBJ whole genome shotgun (WGS) entry which is preliminary data.</text>
</comment>
<dbReference type="Proteomes" id="UP000656319">
    <property type="component" value="Unassembled WGS sequence"/>
</dbReference>
<gene>
    <name evidence="1" type="ORF">LMG27952_04325</name>
</gene>
<accession>A0ABM8NVN4</accession>
<proteinExistence type="predicted"/>
<reference evidence="1 2" key="1">
    <citation type="submission" date="2020-10" db="EMBL/GenBank/DDBJ databases">
        <authorList>
            <person name="Peeters C."/>
        </authorList>
    </citation>
    <scope>NUCLEOTIDE SEQUENCE [LARGE SCALE GENOMIC DNA]</scope>
    <source>
        <strain evidence="1 2">LMG 27952</strain>
    </source>
</reference>
<keyword evidence="2" id="KW-1185">Reference proteome</keyword>
<protein>
    <submittedName>
        <fullName evidence="1">Uncharacterized protein</fullName>
    </submittedName>
</protein>
<name>A0ABM8NVN4_9BURK</name>
<organism evidence="1 2">
    <name type="scientific">Paraburkholderia hiiakae</name>
    <dbReference type="NCBI Taxonomy" id="1081782"/>
    <lineage>
        <taxon>Bacteria</taxon>
        <taxon>Pseudomonadati</taxon>
        <taxon>Pseudomonadota</taxon>
        <taxon>Betaproteobacteria</taxon>
        <taxon>Burkholderiales</taxon>
        <taxon>Burkholderiaceae</taxon>
        <taxon>Paraburkholderia</taxon>
    </lineage>
</organism>
<evidence type="ECO:0000313" key="1">
    <source>
        <dbReference type="EMBL" id="CAD6545548.1"/>
    </source>
</evidence>
<evidence type="ECO:0000313" key="2">
    <source>
        <dbReference type="Proteomes" id="UP000656319"/>
    </source>
</evidence>